<keyword evidence="2" id="KW-1185">Reference proteome</keyword>
<evidence type="ECO:0000313" key="1">
    <source>
        <dbReference type="EMBL" id="ERM93876.1"/>
    </source>
</evidence>
<dbReference type="HOGENOM" id="CLU_2592984_0_0_1"/>
<dbReference type="Proteomes" id="UP000017836">
    <property type="component" value="Unassembled WGS sequence"/>
</dbReference>
<dbReference type="AlphaFoldDB" id="W1NEM5"/>
<dbReference type="EMBL" id="KI397552">
    <property type="protein sequence ID" value="ERM93876.1"/>
    <property type="molecule type" value="Genomic_DNA"/>
</dbReference>
<gene>
    <name evidence="1" type="ORF">AMTR_s00139p00059000</name>
</gene>
<protein>
    <submittedName>
        <fullName evidence="1">Uncharacterized protein</fullName>
    </submittedName>
</protein>
<sequence length="80" mass="8449">MKAVNSEARAVSGLAKEVPIQLDAWTASCMVPTKGKGVEVVSTLQLEKGLKKGQATFVAALLEEEGSGEKPIPQKVQEVL</sequence>
<accession>W1NEM5</accession>
<dbReference type="Gramene" id="ERM93876">
    <property type="protein sequence ID" value="ERM93876"/>
    <property type="gene ID" value="AMTR_s00139p00059000"/>
</dbReference>
<evidence type="ECO:0000313" key="2">
    <source>
        <dbReference type="Proteomes" id="UP000017836"/>
    </source>
</evidence>
<name>W1NEM5_AMBTC</name>
<organism evidence="1 2">
    <name type="scientific">Amborella trichopoda</name>
    <dbReference type="NCBI Taxonomy" id="13333"/>
    <lineage>
        <taxon>Eukaryota</taxon>
        <taxon>Viridiplantae</taxon>
        <taxon>Streptophyta</taxon>
        <taxon>Embryophyta</taxon>
        <taxon>Tracheophyta</taxon>
        <taxon>Spermatophyta</taxon>
        <taxon>Magnoliopsida</taxon>
        <taxon>Amborellales</taxon>
        <taxon>Amborellaceae</taxon>
        <taxon>Amborella</taxon>
    </lineage>
</organism>
<proteinExistence type="predicted"/>
<reference evidence="2" key="1">
    <citation type="journal article" date="2013" name="Science">
        <title>The Amborella genome and the evolution of flowering plants.</title>
        <authorList>
            <consortium name="Amborella Genome Project"/>
        </authorList>
    </citation>
    <scope>NUCLEOTIDE SEQUENCE [LARGE SCALE GENOMIC DNA]</scope>
</reference>